<dbReference type="GO" id="GO:0004650">
    <property type="term" value="F:polygalacturonase activity"/>
    <property type="evidence" value="ECO:0007669"/>
    <property type="project" value="UniProtKB-EC"/>
</dbReference>
<reference evidence="15" key="1">
    <citation type="journal article" date="2013" name="Science">
        <title>The Amborella genome and the evolution of flowering plants.</title>
        <authorList>
            <consortium name="Amborella Genome Project"/>
        </authorList>
    </citation>
    <scope>NUCLEOTIDE SEQUENCE [LARGE SCALE GENOMIC DNA]</scope>
</reference>
<sequence>MGAFENIIKQLTFTFFVLFYYCSSSYCVFHEDPLPDCLEEDPGYDTSAYPVYYGAILERESESKFDSENFGYEPEFFTTERYDRVGSPEASLKVVSVDDFGAKGDGTDDTQAFAEAWKEACSSAPGILEVPQGNTYLVKPISFSGPCKSAMTVKISGTIEAPSDRDLWIKNGSRHWLLFSHVNNLSVEGGGTINGNGEIWWENSCKIDKSKPCISGPTALTFESCENLIVQELRIKDSQQMHLTFQKCVNVMASNLMVQAPEHSPNTDGIHVTGSKNVVIQNSTIGTGDDCISIVSGSQNIKAVDINCGPGHGISIGSLGAGNSEAHVSAITVDRANLHGTTNGLRIKTWQGGSGNAKNIIFQNVAMHNVSNPIIIDQNYCDSKKPCPEQASAVQISNVIYRNVKGTSATKLAMKFNCSRSYPCERILVQDINLLMESSEPATSYCRNVHGITNGKIIPPACL</sequence>
<organism evidence="14 15">
    <name type="scientific">Amborella trichopoda</name>
    <dbReference type="NCBI Taxonomy" id="13333"/>
    <lineage>
        <taxon>Eukaryota</taxon>
        <taxon>Viridiplantae</taxon>
        <taxon>Streptophyta</taxon>
        <taxon>Embryophyta</taxon>
        <taxon>Tracheophyta</taxon>
        <taxon>Spermatophyta</taxon>
        <taxon>Magnoliopsida</taxon>
        <taxon>Amborellales</taxon>
        <taxon>Amborellaceae</taxon>
        <taxon>Amborella</taxon>
    </lineage>
</organism>
<evidence type="ECO:0000256" key="6">
    <source>
        <dbReference type="ARBA" id="ARBA00022729"/>
    </source>
</evidence>
<evidence type="ECO:0000256" key="2">
    <source>
        <dbReference type="ARBA" id="ARBA00008834"/>
    </source>
</evidence>
<keyword evidence="5" id="KW-0964">Secreted</keyword>
<name>W1NTK6_AMBTC</name>
<dbReference type="FunFam" id="2.160.20.10:FF:000028">
    <property type="entry name" value="Polygalacturonase QRT2"/>
    <property type="match status" value="1"/>
</dbReference>
<dbReference type="GO" id="GO:0010047">
    <property type="term" value="P:fruit dehiscence"/>
    <property type="evidence" value="ECO:0000318"/>
    <property type="project" value="GO_Central"/>
</dbReference>
<keyword evidence="6 13" id="KW-0732">Signal</keyword>
<keyword evidence="4" id="KW-0134">Cell wall</keyword>
<dbReference type="KEGG" id="atr:18428944"/>
<keyword evidence="9" id="KW-0961">Cell wall biogenesis/degradation</keyword>
<keyword evidence="8 12" id="KW-0326">Glycosidase</keyword>
<dbReference type="HOGENOM" id="CLU_016031_2_3_1"/>
<evidence type="ECO:0000256" key="3">
    <source>
        <dbReference type="ARBA" id="ARBA00012736"/>
    </source>
</evidence>
<dbReference type="eggNOG" id="ENOG502QRJW">
    <property type="taxonomic scope" value="Eukaryota"/>
</dbReference>
<dbReference type="GO" id="GO:0009830">
    <property type="term" value="P:cell wall modification involved in abscission"/>
    <property type="evidence" value="ECO:0007669"/>
    <property type="project" value="UniProtKB-ARBA"/>
</dbReference>
<dbReference type="EMBL" id="KI394805">
    <property type="protein sequence ID" value="ERN00872.1"/>
    <property type="molecule type" value="Genomic_DNA"/>
</dbReference>
<keyword evidence="7 12" id="KW-0378">Hydrolase</keyword>
<evidence type="ECO:0000256" key="4">
    <source>
        <dbReference type="ARBA" id="ARBA00022512"/>
    </source>
</evidence>
<gene>
    <name evidence="14" type="ORF">AMTR_s00103p00121270</name>
</gene>
<evidence type="ECO:0000256" key="10">
    <source>
        <dbReference type="ARBA" id="ARBA00034074"/>
    </source>
</evidence>
<dbReference type="SUPFAM" id="SSF51126">
    <property type="entry name" value="Pectin lyase-like"/>
    <property type="match status" value="1"/>
</dbReference>
<accession>W1NTK6</accession>
<evidence type="ECO:0000256" key="1">
    <source>
        <dbReference type="ARBA" id="ARBA00004191"/>
    </source>
</evidence>
<evidence type="ECO:0000313" key="14">
    <source>
        <dbReference type="EMBL" id="ERN00872.1"/>
    </source>
</evidence>
<comment type="catalytic activity">
    <reaction evidence="10">
        <text>(1,4-alpha-D-galacturonosyl)n+m + H2O = (1,4-alpha-D-galacturonosyl)n + (1,4-alpha-D-galacturonosyl)m.</text>
        <dbReference type="EC" id="3.2.1.15"/>
    </reaction>
</comment>
<dbReference type="STRING" id="13333.W1NTK6"/>
<dbReference type="PROSITE" id="PS00502">
    <property type="entry name" value="POLYGALACTURONASE"/>
    <property type="match status" value="1"/>
</dbReference>
<dbReference type="Proteomes" id="UP000017836">
    <property type="component" value="Unassembled WGS sequence"/>
</dbReference>
<feature type="active site" evidence="11">
    <location>
        <position position="312"/>
    </location>
</feature>
<feature type="chain" id="PRO_5004807456" description="endo-polygalacturonase" evidence="13">
    <location>
        <begin position="28"/>
        <end position="463"/>
    </location>
</feature>
<evidence type="ECO:0000256" key="7">
    <source>
        <dbReference type="ARBA" id="ARBA00022801"/>
    </source>
</evidence>
<comment type="subcellular location">
    <subcellularLocation>
        <location evidence="1">Secreted</location>
        <location evidence="1">Cell wall</location>
    </subcellularLocation>
</comment>
<dbReference type="InterPro" id="IPR000743">
    <property type="entry name" value="Glyco_hydro_28"/>
</dbReference>
<dbReference type="OrthoDB" id="187139at2759"/>
<evidence type="ECO:0000256" key="13">
    <source>
        <dbReference type="SAM" id="SignalP"/>
    </source>
</evidence>
<dbReference type="Gene3D" id="2.160.20.10">
    <property type="entry name" value="Single-stranded right-handed beta-helix, Pectin lyase-like"/>
    <property type="match status" value="1"/>
</dbReference>
<keyword evidence="15" id="KW-1185">Reference proteome</keyword>
<evidence type="ECO:0000256" key="9">
    <source>
        <dbReference type="ARBA" id="ARBA00023316"/>
    </source>
</evidence>
<dbReference type="PANTHER" id="PTHR31375">
    <property type="match status" value="1"/>
</dbReference>
<evidence type="ECO:0000256" key="12">
    <source>
        <dbReference type="RuleBase" id="RU361169"/>
    </source>
</evidence>
<feature type="signal peptide" evidence="13">
    <location>
        <begin position="1"/>
        <end position="27"/>
    </location>
</feature>
<dbReference type="AlphaFoldDB" id="W1NTK6"/>
<dbReference type="EC" id="3.2.1.15" evidence="3"/>
<evidence type="ECO:0000256" key="11">
    <source>
        <dbReference type="PROSITE-ProRule" id="PRU10052"/>
    </source>
</evidence>
<dbReference type="InterPro" id="IPR012334">
    <property type="entry name" value="Pectin_lyas_fold"/>
</dbReference>
<dbReference type="OMA" id="RTWWENS"/>
<dbReference type="InterPro" id="IPR011050">
    <property type="entry name" value="Pectin_lyase_fold/virulence"/>
</dbReference>
<dbReference type="GO" id="GO:0045490">
    <property type="term" value="P:pectin catabolic process"/>
    <property type="evidence" value="ECO:0000318"/>
    <property type="project" value="GO_Central"/>
</dbReference>
<comment type="similarity">
    <text evidence="2 12">Belongs to the glycosyl hydrolase 28 family.</text>
</comment>
<dbReference type="Gramene" id="ERN00872">
    <property type="protein sequence ID" value="ERN00872"/>
    <property type="gene ID" value="AMTR_s00103p00121270"/>
</dbReference>
<dbReference type="Pfam" id="PF00295">
    <property type="entry name" value="Glyco_hydro_28"/>
    <property type="match status" value="1"/>
</dbReference>
<evidence type="ECO:0000313" key="15">
    <source>
        <dbReference type="Proteomes" id="UP000017836"/>
    </source>
</evidence>
<dbReference type="GO" id="GO:0009901">
    <property type="term" value="P:anther dehiscence"/>
    <property type="evidence" value="ECO:0000318"/>
    <property type="project" value="GO_Central"/>
</dbReference>
<protein>
    <recommendedName>
        <fullName evidence="3">endo-polygalacturonase</fullName>
        <ecNumber evidence="3">3.2.1.15</ecNumber>
    </recommendedName>
</protein>
<evidence type="ECO:0000256" key="8">
    <source>
        <dbReference type="ARBA" id="ARBA00023295"/>
    </source>
</evidence>
<proteinExistence type="inferred from homology"/>
<evidence type="ECO:0000256" key="5">
    <source>
        <dbReference type="ARBA" id="ARBA00022525"/>
    </source>
</evidence>